<dbReference type="InterPro" id="IPR012373">
    <property type="entry name" value="Ferrdict_sens_TM"/>
</dbReference>
<gene>
    <name evidence="4" type="ORF">GGR14_001820</name>
</gene>
<dbReference type="AlphaFoldDB" id="A0A7W6MYN7"/>
<evidence type="ECO:0000313" key="5">
    <source>
        <dbReference type="Proteomes" id="UP000546007"/>
    </source>
</evidence>
<name>A0A7W6MYN7_9BACT</name>
<dbReference type="EMBL" id="JACIES010000004">
    <property type="protein sequence ID" value="MBB4026030.1"/>
    <property type="molecule type" value="Genomic_DNA"/>
</dbReference>
<dbReference type="Pfam" id="PF04773">
    <property type="entry name" value="FecR"/>
    <property type="match status" value="1"/>
</dbReference>
<organism evidence="4 5">
    <name type="scientific">Butyricimonas faecihominis</name>
    <dbReference type="NCBI Taxonomy" id="1472416"/>
    <lineage>
        <taxon>Bacteria</taxon>
        <taxon>Pseudomonadati</taxon>
        <taxon>Bacteroidota</taxon>
        <taxon>Bacteroidia</taxon>
        <taxon>Bacteroidales</taxon>
        <taxon>Odoribacteraceae</taxon>
        <taxon>Butyricimonas</taxon>
    </lineage>
</organism>
<evidence type="ECO:0008006" key="6">
    <source>
        <dbReference type="Google" id="ProtNLM"/>
    </source>
</evidence>
<dbReference type="PANTHER" id="PTHR30273">
    <property type="entry name" value="PERIPLASMIC SIGNAL SENSOR AND SIGMA FACTOR ACTIVATOR FECR-RELATED"/>
    <property type="match status" value="1"/>
</dbReference>
<dbReference type="OrthoDB" id="1045068at2"/>
<proteinExistence type="predicted"/>
<dbReference type="InterPro" id="IPR006860">
    <property type="entry name" value="FecR"/>
</dbReference>
<feature type="domain" description="Protein FecR C-terminal" evidence="3">
    <location>
        <begin position="317"/>
        <end position="386"/>
    </location>
</feature>
<accession>A0A7W6MYN7</accession>
<feature type="domain" description="FecR protein" evidence="2">
    <location>
        <begin position="179"/>
        <end position="273"/>
    </location>
</feature>
<keyword evidence="1" id="KW-0812">Transmembrane</keyword>
<dbReference type="GeneID" id="93102562"/>
<dbReference type="Gene3D" id="3.55.50.30">
    <property type="match status" value="1"/>
</dbReference>
<dbReference type="GO" id="GO:0016989">
    <property type="term" value="F:sigma factor antagonist activity"/>
    <property type="evidence" value="ECO:0007669"/>
    <property type="project" value="TreeGrafter"/>
</dbReference>
<keyword evidence="1" id="KW-0472">Membrane</keyword>
<evidence type="ECO:0000259" key="2">
    <source>
        <dbReference type="Pfam" id="PF04773"/>
    </source>
</evidence>
<dbReference type="Proteomes" id="UP000546007">
    <property type="component" value="Unassembled WGS sequence"/>
</dbReference>
<keyword evidence="1" id="KW-1133">Transmembrane helix</keyword>
<dbReference type="InterPro" id="IPR032508">
    <property type="entry name" value="FecR_C"/>
</dbReference>
<keyword evidence="5" id="KW-1185">Reference proteome</keyword>
<evidence type="ECO:0000259" key="3">
    <source>
        <dbReference type="Pfam" id="PF16344"/>
    </source>
</evidence>
<reference evidence="4 5" key="1">
    <citation type="submission" date="2020-08" db="EMBL/GenBank/DDBJ databases">
        <title>Genomic Encyclopedia of Type Strains, Phase IV (KMG-IV): sequencing the most valuable type-strain genomes for metagenomic binning, comparative biology and taxonomic classification.</title>
        <authorList>
            <person name="Goeker M."/>
        </authorList>
    </citation>
    <scope>NUCLEOTIDE SEQUENCE [LARGE SCALE GENOMIC DNA]</scope>
    <source>
        <strain evidence="4 5">DSM 105721</strain>
    </source>
</reference>
<dbReference type="Pfam" id="PF16344">
    <property type="entry name" value="FecR_C"/>
    <property type="match status" value="1"/>
</dbReference>
<comment type="caution">
    <text evidence="4">The sequence shown here is derived from an EMBL/GenBank/DDBJ whole genome shotgun (WGS) entry which is preliminary data.</text>
</comment>
<evidence type="ECO:0000256" key="1">
    <source>
        <dbReference type="SAM" id="Phobius"/>
    </source>
</evidence>
<feature type="transmembrane region" description="Helical" evidence="1">
    <location>
        <begin position="79"/>
        <end position="99"/>
    </location>
</feature>
<dbReference type="FunFam" id="2.60.120.1440:FF:000001">
    <property type="entry name" value="Putative anti-sigma factor"/>
    <property type="match status" value="1"/>
</dbReference>
<evidence type="ECO:0000313" key="4">
    <source>
        <dbReference type="EMBL" id="MBB4026030.1"/>
    </source>
</evidence>
<dbReference type="Gene3D" id="2.60.120.1440">
    <property type="match status" value="1"/>
</dbReference>
<dbReference type="RefSeq" id="WP_124315539.1">
    <property type="nucleotide sequence ID" value="NZ_AP028155.1"/>
</dbReference>
<dbReference type="PANTHER" id="PTHR30273:SF2">
    <property type="entry name" value="PROTEIN FECR"/>
    <property type="match status" value="1"/>
</dbReference>
<protein>
    <recommendedName>
        <fullName evidence="6">FecR family protein</fullName>
    </recommendedName>
</protein>
<sequence>MEKEKQNNQEQWLKAFVDREEDFDYEAFCEMMRSPDNEDLREEFERVRRLTVLEADKAKMWKQVQSRMNKNSRYRVKRYLKYAAIIVAFVLAGGTWWMVKENPEEIISVELSETSMLSPGTPKAYILFSSGQRMDLTTTEHDTMIMEKGMQVRVGSSGKISYIPGDSGSILKQEIVYNTIVVPRGGEYKLELADGTLVWLNSDSELRYPVKFAGSQRDVWLKGEGYFEVSKNPEKPFRVVVDDMIVKVLGTSFNINAYKDRGNILTTLVSGKVDIQDMSGKSLVVMSPNQQVDFRHGKISSVQEVDITRFVSWIDGKFYFNDMTLENIMSQLQRWYDIEVFFVDEELKSYPFTGVIRRDFTAGQIFEIIEKTTRVKFNVRGKCVTVNHK</sequence>